<gene>
    <name evidence="2" type="ORF">BO71DRAFT_37850</name>
</gene>
<keyword evidence="3" id="KW-1185">Reference proteome</keyword>
<dbReference type="VEuPathDB" id="FungiDB:BO71DRAFT_37850"/>
<reference evidence="2 3" key="1">
    <citation type="submission" date="2018-02" db="EMBL/GenBank/DDBJ databases">
        <title>The genomes of Aspergillus section Nigri reveals drivers in fungal speciation.</title>
        <authorList>
            <consortium name="DOE Joint Genome Institute"/>
            <person name="Vesth T.C."/>
            <person name="Nybo J."/>
            <person name="Theobald S."/>
            <person name="Brandl J."/>
            <person name="Frisvad J.C."/>
            <person name="Nielsen K.F."/>
            <person name="Lyhne E.K."/>
            <person name="Kogle M.E."/>
            <person name="Kuo A."/>
            <person name="Riley R."/>
            <person name="Clum A."/>
            <person name="Nolan M."/>
            <person name="Lipzen A."/>
            <person name="Salamov A."/>
            <person name="Henrissat B."/>
            <person name="Wiebenga A."/>
            <person name="De vries R.P."/>
            <person name="Grigoriev I.V."/>
            <person name="Mortensen U.H."/>
            <person name="Andersen M.R."/>
            <person name="Baker S.E."/>
        </authorList>
    </citation>
    <scope>NUCLEOTIDE SEQUENCE [LARGE SCALE GENOMIC DNA]</scope>
    <source>
        <strain evidence="2 3">CBS 707.79</strain>
    </source>
</reference>
<sequence>MNDTRKKNNKQKKMDKIYIRKEKKNTNDNSSSSNTRVEKTKNEQDSNRSTDLCVPMHACPLFSLLPVPDGMKVMMIKKMMHFPFPRDRKKPDQRRLLLFFTKRNLGSKYTQVEEVKN</sequence>
<proteinExistence type="predicted"/>
<dbReference type="EMBL" id="KZ825931">
    <property type="protein sequence ID" value="PYH91935.1"/>
    <property type="molecule type" value="Genomic_DNA"/>
</dbReference>
<name>A0A319D3A2_9EURO</name>
<feature type="compositionally biased region" description="Basic and acidic residues" evidence="1">
    <location>
        <begin position="36"/>
        <end position="48"/>
    </location>
</feature>
<organism evidence="2 3">
    <name type="scientific">Aspergillus ellipticus CBS 707.79</name>
    <dbReference type="NCBI Taxonomy" id="1448320"/>
    <lineage>
        <taxon>Eukaryota</taxon>
        <taxon>Fungi</taxon>
        <taxon>Dikarya</taxon>
        <taxon>Ascomycota</taxon>
        <taxon>Pezizomycotina</taxon>
        <taxon>Eurotiomycetes</taxon>
        <taxon>Eurotiomycetidae</taxon>
        <taxon>Eurotiales</taxon>
        <taxon>Aspergillaceae</taxon>
        <taxon>Aspergillus</taxon>
        <taxon>Aspergillus subgen. Circumdati</taxon>
    </lineage>
</organism>
<dbReference type="Proteomes" id="UP000247810">
    <property type="component" value="Unassembled WGS sequence"/>
</dbReference>
<evidence type="ECO:0000256" key="1">
    <source>
        <dbReference type="SAM" id="MobiDB-lite"/>
    </source>
</evidence>
<dbReference type="AlphaFoldDB" id="A0A319D3A2"/>
<evidence type="ECO:0000313" key="3">
    <source>
        <dbReference type="Proteomes" id="UP000247810"/>
    </source>
</evidence>
<feature type="region of interest" description="Disordered" evidence="1">
    <location>
        <begin position="1"/>
        <end position="51"/>
    </location>
</feature>
<feature type="compositionally biased region" description="Basic and acidic residues" evidence="1">
    <location>
        <begin position="1"/>
        <end position="26"/>
    </location>
</feature>
<protein>
    <submittedName>
        <fullName evidence="2">Uncharacterized protein</fullName>
    </submittedName>
</protein>
<evidence type="ECO:0000313" key="2">
    <source>
        <dbReference type="EMBL" id="PYH91935.1"/>
    </source>
</evidence>
<accession>A0A319D3A2</accession>